<feature type="domain" description="Histidine kinase" evidence="9">
    <location>
        <begin position="574"/>
        <end position="793"/>
    </location>
</feature>
<dbReference type="PANTHER" id="PTHR43711">
    <property type="entry name" value="TWO-COMPONENT HISTIDINE KINASE"/>
    <property type="match status" value="1"/>
</dbReference>
<keyword evidence="3" id="KW-0597">Phosphoprotein</keyword>
<dbReference type="PROSITE" id="PS50109">
    <property type="entry name" value="HIS_KIN"/>
    <property type="match status" value="1"/>
</dbReference>
<dbReference type="InterPro" id="IPR013767">
    <property type="entry name" value="PAS_fold"/>
</dbReference>
<dbReference type="Gene3D" id="1.10.287.130">
    <property type="match status" value="1"/>
</dbReference>
<evidence type="ECO:0000256" key="4">
    <source>
        <dbReference type="ARBA" id="ARBA00022679"/>
    </source>
</evidence>
<dbReference type="SMART" id="SM00388">
    <property type="entry name" value="HisKA"/>
    <property type="match status" value="1"/>
</dbReference>
<protein>
    <recommendedName>
        <fullName evidence="2">histidine kinase</fullName>
        <ecNumber evidence="2">2.7.13.3</ecNumber>
    </recommendedName>
</protein>
<dbReference type="CDD" id="cd00130">
    <property type="entry name" value="PAS"/>
    <property type="match status" value="1"/>
</dbReference>
<dbReference type="InterPro" id="IPR036890">
    <property type="entry name" value="HATPase_C_sf"/>
</dbReference>
<name>A0A975Y5U5_9NOST</name>
<evidence type="ECO:0000256" key="8">
    <source>
        <dbReference type="SAM" id="Phobius"/>
    </source>
</evidence>
<gene>
    <name evidence="11" type="ORF">B6N60_03306</name>
</gene>
<dbReference type="Gene3D" id="3.30.565.10">
    <property type="entry name" value="Histidine kinase-like ATPase, C-terminal domain"/>
    <property type="match status" value="1"/>
</dbReference>
<dbReference type="InterPro" id="IPR035965">
    <property type="entry name" value="PAS-like_dom_sf"/>
</dbReference>
<dbReference type="RefSeq" id="WP_190601449.1">
    <property type="nucleotide sequence ID" value="NZ_CP021056.1"/>
</dbReference>
<accession>A0A975Y5U5</accession>
<dbReference type="EC" id="2.7.13.3" evidence="2"/>
<keyword evidence="8" id="KW-0472">Membrane</keyword>
<feature type="transmembrane region" description="Helical" evidence="8">
    <location>
        <begin position="212"/>
        <end position="235"/>
    </location>
</feature>
<feature type="transmembrane region" description="Helical" evidence="8">
    <location>
        <begin position="363"/>
        <end position="386"/>
    </location>
</feature>
<keyword evidence="8" id="KW-1133">Transmembrane helix</keyword>
<evidence type="ECO:0000313" key="11">
    <source>
        <dbReference type="EMBL" id="QXE24601.1"/>
    </source>
</evidence>
<dbReference type="Pfam" id="PF02518">
    <property type="entry name" value="HATPase_c"/>
    <property type="match status" value="1"/>
</dbReference>
<dbReference type="NCBIfam" id="TIGR00229">
    <property type="entry name" value="sensory_box"/>
    <property type="match status" value="1"/>
</dbReference>
<dbReference type="PANTHER" id="PTHR43711:SF26">
    <property type="entry name" value="SENSOR HISTIDINE KINASE RCSC"/>
    <property type="match status" value="1"/>
</dbReference>
<dbReference type="CDD" id="cd00075">
    <property type="entry name" value="HATPase"/>
    <property type="match status" value="1"/>
</dbReference>
<dbReference type="PROSITE" id="PS50112">
    <property type="entry name" value="PAS"/>
    <property type="match status" value="1"/>
</dbReference>
<dbReference type="Pfam" id="PF00512">
    <property type="entry name" value="HisKA"/>
    <property type="match status" value="1"/>
</dbReference>
<dbReference type="GO" id="GO:0006355">
    <property type="term" value="P:regulation of DNA-templated transcription"/>
    <property type="evidence" value="ECO:0007669"/>
    <property type="project" value="InterPro"/>
</dbReference>
<evidence type="ECO:0000256" key="7">
    <source>
        <dbReference type="ARBA" id="ARBA00055745"/>
    </source>
</evidence>
<comment type="catalytic activity">
    <reaction evidence="1">
        <text>ATP + protein L-histidine = ADP + protein N-phospho-L-histidine.</text>
        <dbReference type="EC" id="2.7.13.3"/>
    </reaction>
</comment>
<dbReference type="GO" id="GO:0000155">
    <property type="term" value="F:phosphorelay sensor kinase activity"/>
    <property type="evidence" value="ECO:0007669"/>
    <property type="project" value="InterPro"/>
</dbReference>
<dbReference type="Gene3D" id="2.60.40.2380">
    <property type="match status" value="1"/>
</dbReference>
<dbReference type="InterPro" id="IPR005467">
    <property type="entry name" value="His_kinase_dom"/>
</dbReference>
<dbReference type="SMART" id="SM00387">
    <property type="entry name" value="HATPase_c"/>
    <property type="match status" value="1"/>
</dbReference>
<dbReference type="InterPro" id="IPR003594">
    <property type="entry name" value="HATPase_dom"/>
</dbReference>
<dbReference type="SUPFAM" id="SSF55785">
    <property type="entry name" value="PYP-like sensor domain (PAS domain)"/>
    <property type="match status" value="1"/>
</dbReference>
<organism evidence="11 12">
    <name type="scientific">Richelia sinica FACHB-800</name>
    <dbReference type="NCBI Taxonomy" id="1357546"/>
    <lineage>
        <taxon>Bacteria</taxon>
        <taxon>Bacillati</taxon>
        <taxon>Cyanobacteriota</taxon>
        <taxon>Cyanophyceae</taxon>
        <taxon>Nostocales</taxon>
        <taxon>Nostocaceae</taxon>
        <taxon>Richelia</taxon>
    </lineage>
</organism>
<feature type="transmembrane region" description="Helical" evidence="8">
    <location>
        <begin position="332"/>
        <end position="351"/>
    </location>
</feature>
<feature type="transmembrane region" description="Helical" evidence="8">
    <location>
        <begin position="272"/>
        <end position="296"/>
    </location>
</feature>
<dbReference type="Gene3D" id="3.30.450.20">
    <property type="entry name" value="PAS domain"/>
    <property type="match status" value="1"/>
</dbReference>
<dbReference type="CDD" id="cd00082">
    <property type="entry name" value="HisKA"/>
    <property type="match status" value="1"/>
</dbReference>
<sequence length="800" mass="90454">MYKILQPSKYVPMLSWLLALLIGVLLLLGMRSLPSSQISLPVNHHDPLAATNTVILHDQQGKYPLGKNLEIFVDPTQQLTITDVTQPQQKFTPSYVDVPNMGFSQSAYWARVTLRNHSDITSQWYLQGAPSNVDQVELYIPQGNSWIKKQIGRKLPFSQREIKDRNLVFFLPIGLGEEKTIYLRFISQGTVAMKVIAWQPATYYNNNFTSQFLLGGFYGILLTLAFINLLLVLLLDDVSYRYYVFSLIGMTANSFIRDGFALQYLWPDSPQLNFTAVILFIGIALASSASFFITFLQVRRYSHQLYRLMNWVRWVCVGFMLIAWSLPFQPSIILAQYLAIILCFLMSYACLYTWHKGFIPARFALLGWSCLFGGTSIWCFKSFGWLPANVLTEELQRFGVIGLVFFIAVALGDHVNLIKKESKKIESEQQKLALIVENSSEFISITQLNGQSVFINDAGKKIIGLKAENNFQNINILDYLYPDDRYLFQSDILTTVQTKGRWEGELRLCDGNSGAAIYTISSFFLIKDQQTGKPKALALVSRDISKLKQAEHNILQALEAEKAVSQMRSRFITMASHEIRTPLAIISSSTGILENFSDRLTPEKKQGHLNTIQDTIKRMTQLLDDVLMINRVEAQNIEFQPESLDIIAFCRSLSTEVATTTHTIDFSCDVDSQMSDGSLIVQCDETLLRQILTHILNNAIKYSPHHQIVQLNLTTENQQLIFTISDRGIGIPPAEQGNIYDAFHRGSNVGNISGTGLGLSIVKKYLELHHGEINLDSYLGKGTTVTVRIPYVKLELPKHN</sequence>
<dbReference type="InterPro" id="IPR050736">
    <property type="entry name" value="Sensor_HK_Regulatory"/>
</dbReference>
<evidence type="ECO:0000259" key="10">
    <source>
        <dbReference type="PROSITE" id="PS50112"/>
    </source>
</evidence>
<keyword evidence="6" id="KW-0902">Two-component regulatory system</keyword>
<dbReference type="SUPFAM" id="SSF55874">
    <property type="entry name" value="ATPase domain of HSP90 chaperone/DNA topoisomerase II/histidine kinase"/>
    <property type="match status" value="1"/>
</dbReference>
<feature type="transmembrane region" description="Helical" evidence="8">
    <location>
        <begin position="308"/>
        <end position="326"/>
    </location>
</feature>
<evidence type="ECO:0000313" key="12">
    <source>
        <dbReference type="Proteomes" id="UP000683511"/>
    </source>
</evidence>
<dbReference type="InterPro" id="IPR003661">
    <property type="entry name" value="HisK_dim/P_dom"/>
</dbReference>
<evidence type="ECO:0000259" key="9">
    <source>
        <dbReference type="PROSITE" id="PS50109"/>
    </source>
</evidence>
<keyword evidence="4" id="KW-0808">Transferase</keyword>
<keyword evidence="5 11" id="KW-0418">Kinase</keyword>
<dbReference type="SUPFAM" id="SSF47384">
    <property type="entry name" value="Homodimeric domain of signal transducing histidine kinase"/>
    <property type="match status" value="1"/>
</dbReference>
<evidence type="ECO:0000256" key="1">
    <source>
        <dbReference type="ARBA" id="ARBA00000085"/>
    </source>
</evidence>
<dbReference type="FunFam" id="3.30.565.10:FF:000006">
    <property type="entry name" value="Sensor histidine kinase WalK"/>
    <property type="match status" value="1"/>
</dbReference>
<dbReference type="PRINTS" id="PR00344">
    <property type="entry name" value="BCTRLSENSOR"/>
</dbReference>
<evidence type="ECO:0000256" key="2">
    <source>
        <dbReference type="ARBA" id="ARBA00012438"/>
    </source>
</evidence>
<keyword evidence="8" id="KW-0812">Transmembrane</keyword>
<dbReference type="AlphaFoldDB" id="A0A975Y5U5"/>
<dbReference type="InterPro" id="IPR004358">
    <property type="entry name" value="Sig_transdc_His_kin-like_C"/>
</dbReference>
<dbReference type="InterPro" id="IPR011623">
    <property type="entry name" value="7TMR_DISM_rcpt_extracell_dom1"/>
</dbReference>
<dbReference type="KEGG" id="rsin:B6N60_03306"/>
<evidence type="ECO:0000256" key="6">
    <source>
        <dbReference type="ARBA" id="ARBA00023012"/>
    </source>
</evidence>
<dbReference type="InterPro" id="IPR011622">
    <property type="entry name" value="7TMR_DISM_rcpt_extracell_dom2"/>
</dbReference>
<dbReference type="Proteomes" id="UP000683511">
    <property type="component" value="Chromosome"/>
</dbReference>
<feature type="domain" description="PAS" evidence="10">
    <location>
        <begin position="428"/>
        <end position="499"/>
    </location>
</feature>
<dbReference type="InterPro" id="IPR000014">
    <property type="entry name" value="PAS"/>
</dbReference>
<dbReference type="SMART" id="SM00091">
    <property type="entry name" value="PAS"/>
    <property type="match status" value="1"/>
</dbReference>
<dbReference type="Pfam" id="PF07695">
    <property type="entry name" value="7TMR-DISM_7TM"/>
    <property type="match status" value="1"/>
</dbReference>
<proteinExistence type="predicted"/>
<reference evidence="11" key="1">
    <citation type="submission" date="2017-04" db="EMBL/GenBank/DDBJ databases">
        <title>Genome deletions in a multicellular cyanobacterial endosymbiont for morphological adaptation in marine diatoms.</title>
        <authorList>
            <person name="Wang Y."/>
            <person name="Gao H."/>
            <person name="Li R."/>
            <person name="Xu X."/>
        </authorList>
    </citation>
    <scope>NUCLEOTIDE SEQUENCE</scope>
    <source>
        <strain evidence="11">FACHB 800</strain>
    </source>
</reference>
<dbReference type="Pfam" id="PF07696">
    <property type="entry name" value="7TMR-DISMED2"/>
    <property type="match status" value="1"/>
</dbReference>
<evidence type="ECO:0000256" key="5">
    <source>
        <dbReference type="ARBA" id="ARBA00022777"/>
    </source>
</evidence>
<keyword evidence="12" id="KW-1185">Reference proteome</keyword>
<feature type="transmembrane region" description="Helical" evidence="8">
    <location>
        <begin position="398"/>
        <end position="418"/>
    </location>
</feature>
<evidence type="ECO:0000256" key="3">
    <source>
        <dbReference type="ARBA" id="ARBA00022553"/>
    </source>
</evidence>
<comment type="function">
    <text evidence="7">Photoreceptor which exists in two forms that are reversibly interconvertible by light: the R form that absorbs maximally in the red region of the spectrum and the FR form that absorbs maximally in the far-red region.</text>
</comment>
<dbReference type="Pfam" id="PF00989">
    <property type="entry name" value="PAS"/>
    <property type="match status" value="1"/>
</dbReference>
<dbReference type="InterPro" id="IPR036097">
    <property type="entry name" value="HisK_dim/P_sf"/>
</dbReference>
<dbReference type="EMBL" id="CP021056">
    <property type="protein sequence ID" value="QXE24601.1"/>
    <property type="molecule type" value="Genomic_DNA"/>
</dbReference>